<protein>
    <submittedName>
        <fullName evidence="2">Uncharacterized protein</fullName>
    </submittedName>
</protein>
<keyword evidence="1" id="KW-0472">Membrane</keyword>
<accession>A0A017TF01</accession>
<evidence type="ECO:0000313" key="2">
    <source>
        <dbReference type="EMBL" id="EYF07482.1"/>
    </source>
</evidence>
<keyword evidence="1" id="KW-1133">Transmembrane helix</keyword>
<proteinExistence type="predicted"/>
<feature type="transmembrane region" description="Helical" evidence="1">
    <location>
        <begin position="159"/>
        <end position="181"/>
    </location>
</feature>
<keyword evidence="3" id="KW-1185">Reference proteome</keyword>
<evidence type="ECO:0000313" key="3">
    <source>
        <dbReference type="Proteomes" id="UP000019678"/>
    </source>
</evidence>
<dbReference type="Proteomes" id="UP000019678">
    <property type="component" value="Unassembled WGS sequence"/>
</dbReference>
<organism evidence="2 3">
    <name type="scientific">Chondromyces apiculatus DSM 436</name>
    <dbReference type="NCBI Taxonomy" id="1192034"/>
    <lineage>
        <taxon>Bacteria</taxon>
        <taxon>Pseudomonadati</taxon>
        <taxon>Myxococcota</taxon>
        <taxon>Polyangia</taxon>
        <taxon>Polyangiales</taxon>
        <taxon>Polyangiaceae</taxon>
        <taxon>Chondromyces</taxon>
    </lineage>
</organism>
<name>A0A017TF01_9BACT</name>
<feature type="transmembrane region" description="Helical" evidence="1">
    <location>
        <begin position="91"/>
        <end position="115"/>
    </location>
</feature>
<feature type="transmembrane region" description="Helical" evidence="1">
    <location>
        <begin position="59"/>
        <end position="79"/>
    </location>
</feature>
<reference evidence="2 3" key="1">
    <citation type="submission" date="2013-05" db="EMBL/GenBank/DDBJ databases">
        <title>Genome assembly of Chondromyces apiculatus DSM 436.</title>
        <authorList>
            <person name="Sharma G."/>
            <person name="Khatri I."/>
            <person name="Kaur C."/>
            <person name="Mayilraj S."/>
            <person name="Subramanian S."/>
        </authorList>
    </citation>
    <scope>NUCLEOTIDE SEQUENCE [LARGE SCALE GENOMIC DNA]</scope>
    <source>
        <strain evidence="2 3">DSM 436</strain>
    </source>
</reference>
<dbReference type="EMBL" id="ASRX01000010">
    <property type="protein sequence ID" value="EYF07482.1"/>
    <property type="molecule type" value="Genomic_DNA"/>
</dbReference>
<feature type="transmembrane region" description="Helical" evidence="1">
    <location>
        <begin position="121"/>
        <end position="139"/>
    </location>
</feature>
<sequence>MRAGWTAAFLTPDPAAPVDLRAEAARFCTGAGLAALYGLALGTREGGVSLLRHAVGVPAALVAVAGLAVPALFIALALFDAPLDPPRVVAASARAAASAGLILAGVAPAAALYVVSSNGEGAAIVAGGLGLVLGGVAGVSRLLRELGAGLAGQSEVRRLATGVVFAGFALFATALAARVWWATLPIFGGVS</sequence>
<keyword evidence="1" id="KW-0812">Transmembrane</keyword>
<dbReference type="STRING" id="1192034.CAP_0235"/>
<comment type="caution">
    <text evidence="2">The sequence shown here is derived from an EMBL/GenBank/DDBJ whole genome shotgun (WGS) entry which is preliminary data.</text>
</comment>
<gene>
    <name evidence="2" type="ORF">CAP_0235</name>
</gene>
<dbReference type="AlphaFoldDB" id="A0A017TF01"/>
<evidence type="ECO:0000256" key="1">
    <source>
        <dbReference type="SAM" id="Phobius"/>
    </source>
</evidence>